<evidence type="ECO:0000256" key="3">
    <source>
        <dbReference type="ARBA" id="ARBA00022692"/>
    </source>
</evidence>
<comment type="similarity">
    <text evidence="9">Belongs to the H(+)-translocating pyrophosphatase (TC 3.A.10) family. K(+)-insensitive subfamily.</text>
</comment>
<feature type="transmembrane region" description="Helical" evidence="9">
    <location>
        <begin position="503"/>
        <end position="522"/>
    </location>
</feature>
<dbReference type="EC" id="7.1.3.1" evidence="9"/>
<dbReference type="InterPro" id="IPR004131">
    <property type="entry name" value="PPase-energised_H-pump"/>
</dbReference>
<feature type="transmembrane region" description="Helical" evidence="9">
    <location>
        <begin position="83"/>
        <end position="108"/>
    </location>
</feature>
<keyword evidence="7 9" id="KW-0406">Ion transport</keyword>
<evidence type="ECO:0000256" key="6">
    <source>
        <dbReference type="ARBA" id="ARBA00022989"/>
    </source>
</evidence>
<reference evidence="12" key="1">
    <citation type="journal article" date="2019" name="Int. J. Syst. Evol. Microbiol.">
        <title>The Global Catalogue of Microorganisms (GCM) 10K type strain sequencing project: providing services to taxonomists for standard genome sequencing and annotation.</title>
        <authorList>
            <consortium name="The Broad Institute Genomics Platform"/>
            <consortium name="The Broad Institute Genome Sequencing Center for Infectious Disease"/>
            <person name="Wu L."/>
            <person name="Ma J."/>
        </authorList>
    </citation>
    <scope>NUCLEOTIDE SEQUENCE [LARGE SCALE GENOMIC DNA]</scope>
    <source>
        <strain evidence="12">JCM 18204</strain>
    </source>
</reference>
<dbReference type="PIRSF" id="PIRSF001265">
    <property type="entry name" value="H+-PPase"/>
    <property type="match status" value="1"/>
</dbReference>
<feature type="transmembrane region" description="Helical" evidence="9">
    <location>
        <begin position="399"/>
        <end position="421"/>
    </location>
</feature>
<keyword evidence="6 9" id="KW-1133">Transmembrane helix</keyword>
<feature type="transmembrane region" description="Helical" evidence="9">
    <location>
        <begin position="163"/>
        <end position="182"/>
    </location>
</feature>
<comment type="subcellular location">
    <subcellularLocation>
        <location evidence="9">Cell membrane</location>
        <topology evidence="9">Multi-pass membrane protein</topology>
    </subcellularLocation>
    <subcellularLocation>
        <location evidence="1">Endomembrane system</location>
        <topology evidence="1">Multi-pass membrane protein</topology>
    </subcellularLocation>
</comment>
<evidence type="ECO:0000256" key="5">
    <source>
        <dbReference type="ARBA" id="ARBA00022967"/>
    </source>
</evidence>
<comment type="cofactor">
    <cofactor evidence="9">
        <name>Mg(2+)</name>
        <dbReference type="ChEBI" id="CHEBI:18420"/>
    </cofactor>
</comment>
<dbReference type="PROSITE" id="PS51123">
    <property type="entry name" value="OMPA_2"/>
    <property type="match status" value="1"/>
</dbReference>
<dbReference type="CDD" id="cd07185">
    <property type="entry name" value="OmpA_C-like"/>
    <property type="match status" value="1"/>
</dbReference>
<feature type="transmembrane region" description="Helical" evidence="9">
    <location>
        <begin position="570"/>
        <end position="589"/>
    </location>
</feature>
<dbReference type="Pfam" id="PF00691">
    <property type="entry name" value="OmpA"/>
    <property type="match status" value="1"/>
</dbReference>
<comment type="subunit">
    <text evidence="9">Homodimer.</text>
</comment>
<keyword evidence="8 9" id="KW-0472">Membrane</keyword>
<feature type="transmembrane region" description="Helical" evidence="9">
    <location>
        <begin position="326"/>
        <end position="349"/>
    </location>
</feature>
<evidence type="ECO:0000259" key="10">
    <source>
        <dbReference type="PROSITE" id="PS51123"/>
    </source>
</evidence>
<dbReference type="NCBIfam" id="TIGR01104">
    <property type="entry name" value="V_PPase"/>
    <property type="match status" value="1"/>
</dbReference>
<evidence type="ECO:0000256" key="4">
    <source>
        <dbReference type="ARBA" id="ARBA00022842"/>
    </source>
</evidence>
<dbReference type="HAMAP" id="MF_01129">
    <property type="entry name" value="PPase_energized_pump"/>
    <property type="match status" value="1"/>
</dbReference>
<feature type="transmembrane region" description="Helical" evidence="9">
    <location>
        <begin position="6"/>
        <end position="29"/>
    </location>
</feature>
<keyword evidence="5 9" id="KW-1278">Translocase</keyword>
<dbReference type="SUPFAM" id="SSF103088">
    <property type="entry name" value="OmpA-like"/>
    <property type="match status" value="1"/>
</dbReference>
<organism evidence="11 12">
    <name type="scientific">Lysobacter hankyongensis</name>
    <dbReference type="NCBI Taxonomy" id="1176535"/>
    <lineage>
        <taxon>Bacteria</taxon>
        <taxon>Pseudomonadati</taxon>
        <taxon>Pseudomonadota</taxon>
        <taxon>Gammaproteobacteria</taxon>
        <taxon>Lysobacterales</taxon>
        <taxon>Lysobacteraceae</taxon>
        <taxon>Lysobacter</taxon>
    </lineage>
</organism>
<gene>
    <name evidence="9" type="primary">hppA</name>
    <name evidence="11" type="ORF">GCM10023307_31750</name>
</gene>
<feature type="transmembrane region" description="Helical" evidence="9">
    <location>
        <begin position="264"/>
        <end position="284"/>
    </location>
</feature>
<protein>
    <recommendedName>
        <fullName evidence="9">K(+)-insensitive pyrophosphate-energized proton pump</fullName>
        <ecNumber evidence="9">7.1.3.1</ecNumber>
    </recommendedName>
    <alternativeName>
        <fullName evidence="9">Membrane-bound proton-translocating pyrophosphatase</fullName>
    </alternativeName>
    <alternativeName>
        <fullName evidence="9">Pyrophosphate-energized inorganic pyrophosphatase</fullName>
        <shortName evidence="9">H(+)-PPase</shortName>
    </alternativeName>
</protein>
<dbReference type="NCBIfam" id="NF001951">
    <property type="entry name" value="PRK00733.1-2"/>
    <property type="match status" value="1"/>
</dbReference>
<proteinExistence type="inferred from homology"/>
<feature type="domain" description="OmpA-like" evidence="10">
    <location>
        <begin position="730"/>
        <end position="840"/>
    </location>
</feature>
<feature type="transmembrane region" description="Helical" evidence="9">
    <location>
        <begin position="370"/>
        <end position="393"/>
    </location>
</feature>
<feature type="site" description="Determinant of potassium independence" evidence="9">
    <location>
        <position position="459"/>
    </location>
</feature>
<comment type="caution">
    <text evidence="11">The sequence shown here is derived from an EMBL/GenBank/DDBJ whole genome shotgun (WGS) entry which is preliminary data.</text>
</comment>
<keyword evidence="2 9" id="KW-0813">Transport</keyword>
<accession>A0ABP9C3V4</accession>
<dbReference type="NCBIfam" id="NF001960">
    <property type="entry name" value="PRK00733.3-5"/>
    <property type="match status" value="1"/>
</dbReference>
<dbReference type="Pfam" id="PF03030">
    <property type="entry name" value="H_PPase"/>
    <property type="match status" value="1"/>
</dbReference>
<evidence type="ECO:0000256" key="1">
    <source>
        <dbReference type="ARBA" id="ARBA00004127"/>
    </source>
</evidence>
<keyword evidence="3 9" id="KW-0812">Transmembrane</keyword>
<feature type="transmembrane region" description="Helical" evidence="9">
    <location>
        <begin position="240"/>
        <end position="258"/>
    </location>
</feature>
<feature type="transmembrane region" description="Helical" evidence="9">
    <location>
        <begin position="595"/>
        <end position="618"/>
    </location>
</feature>
<dbReference type="InterPro" id="IPR006665">
    <property type="entry name" value="OmpA-like"/>
</dbReference>
<dbReference type="Proteomes" id="UP001499959">
    <property type="component" value="Unassembled WGS sequence"/>
</dbReference>
<comment type="function">
    <text evidence="9">Proton pump that utilizes the energy of pyrophosphate hydrolysis as the driving force for proton movement across the membrane. Generates a proton motive force.</text>
</comment>
<dbReference type="EMBL" id="BAABJE010000017">
    <property type="protein sequence ID" value="GAA4802651.1"/>
    <property type="molecule type" value="Genomic_DNA"/>
</dbReference>
<evidence type="ECO:0000256" key="2">
    <source>
        <dbReference type="ARBA" id="ARBA00022448"/>
    </source>
</evidence>
<keyword evidence="9" id="KW-0375">Hydrogen ion transport</keyword>
<comment type="catalytic activity">
    <reaction evidence="9">
        <text>diphosphate + H2O + H(+)(in) = 2 phosphate + 2 H(+)(out)</text>
        <dbReference type="Rhea" id="RHEA:13973"/>
        <dbReference type="ChEBI" id="CHEBI:15377"/>
        <dbReference type="ChEBI" id="CHEBI:15378"/>
        <dbReference type="ChEBI" id="CHEBI:33019"/>
        <dbReference type="ChEBI" id="CHEBI:43474"/>
        <dbReference type="EC" id="7.1.3.1"/>
    </reaction>
</comment>
<evidence type="ECO:0000256" key="8">
    <source>
        <dbReference type="ARBA" id="ARBA00023136"/>
    </source>
</evidence>
<keyword evidence="12" id="KW-1185">Reference proteome</keyword>
<feature type="transmembrane region" description="Helical" evidence="9">
    <location>
        <begin position="296"/>
        <end position="314"/>
    </location>
</feature>
<keyword evidence="4 9" id="KW-0460">Magnesium</keyword>
<evidence type="ECO:0000256" key="9">
    <source>
        <dbReference type="HAMAP-Rule" id="MF_01129"/>
    </source>
</evidence>
<feature type="transmembrane region" description="Helical" evidence="9">
    <location>
        <begin position="129"/>
        <end position="151"/>
    </location>
</feature>
<keyword evidence="9" id="KW-1003">Cell membrane</keyword>
<sequence length="840" mass="85454">MLEQHALWIALAAAAIAILYGIVSARWIMAQPAGNERMQTIAAAIQEGAGAYLRRQYTTIAIVGAVLFVVIGLVPGLGWSTAIGFAIGAVLSGVAGFIGMFVSVRANVRTTQAATKGLNDALAVSFRGGAITGMLVVGLGLLGVAGYFAIVGGFVNDEAAIKAALQPMIGLAFGSSLISIFARLGGGIFTKGADVGADLVGKVEAGIPEDDPRNPAVIADNVGDNVGDCAGMAADLFETYAVTIVASMLIAGISFATYGYGGVMYPMVLGAVSIVASIVGTFFVKVGSDGKIMKALYKGLIVAGVLSAIGFWFVTDAMIQTNAREVFYCALIGLALTAAMVVITEYYTATEYAPVQQVAKASETGHGTNVIAGLAVSMKSTAAPVLAVAAAIYGCYELAGLFGIAVAAVSMLSMAGVIVALDAYGPITDNAGGIAEMSELGPEIRKTTDALDAVGNTTKAVTKGYAIGSAGLAALVLFADYAHKLDDKFGVNAVDFSIDRPDVLIGLLIGGMIPFLFGAYAMQAVGRAAGAVVEEVRRQFREIKGIMEGTGKPEYDKAVDLLTRAAIKEMILPSLLPLIIPILVGLFLGPAALGGLLMGTIVTGLFVAISMCTGGGAWDNAKKYIEEGHHGGKGSEAHKAAVTGDTVGDPYKDTAGPAINPLIKIINIVALLLVPMLPMNKADGGMPAGHDAAVAQATAAAEAAAAEAAAAAAATTGMAQTAADVQAAAAGTDAPDGFAKLYFPTGSTAVPADAAQTLEKVVATLKANPQARAVISGFHDASGDPAKNADIARKRAQAVQEALYAAGVGEGMIDLEKPALTTGDGNPDEARRVEVRVKMP</sequence>
<dbReference type="Gene3D" id="3.30.1330.60">
    <property type="entry name" value="OmpA-like domain"/>
    <property type="match status" value="1"/>
</dbReference>
<dbReference type="PANTHER" id="PTHR31998">
    <property type="entry name" value="K(+)-INSENSITIVE PYROPHOSPHATE-ENERGIZED PROTON PUMP"/>
    <property type="match status" value="1"/>
</dbReference>
<evidence type="ECO:0000256" key="7">
    <source>
        <dbReference type="ARBA" id="ARBA00023065"/>
    </source>
</evidence>
<name>A0ABP9C3V4_9GAMM</name>
<dbReference type="NCBIfam" id="NF001953">
    <property type="entry name" value="PRK00733.2-1"/>
    <property type="match status" value="1"/>
</dbReference>
<dbReference type="InterPro" id="IPR036737">
    <property type="entry name" value="OmpA-like_sf"/>
</dbReference>
<evidence type="ECO:0000313" key="11">
    <source>
        <dbReference type="EMBL" id="GAA4802651.1"/>
    </source>
</evidence>
<feature type="transmembrane region" description="Helical" evidence="9">
    <location>
        <begin position="465"/>
        <end position="483"/>
    </location>
</feature>
<feature type="transmembrane region" description="Helical" evidence="9">
    <location>
        <begin position="57"/>
        <end position="77"/>
    </location>
</feature>
<comment type="caution">
    <text evidence="9">Lacks conserved residue(s) required for the propagation of feature annotation.</text>
</comment>
<evidence type="ECO:0000313" key="12">
    <source>
        <dbReference type="Proteomes" id="UP001499959"/>
    </source>
</evidence>